<accession>A0A9W7KZG4</accession>
<feature type="compositionally biased region" description="Low complexity" evidence="9">
    <location>
        <begin position="676"/>
        <end position="685"/>
    </location>
</feature>
<feature type="compositionally biased region" description="Polar residues" evidence="9">
    <location>
        <begin position="123"/>
        <end position="138"/>
    </location>
</feature>
<evidence type="ECO:0000256" key="1">
    <source>
        <dbReference type="ARBA" id="ARBA00004141"/>
    </source>
</evidence>
<feature type="compositionally biased region" description="Basic residues" evidence="9">
    <location>
        <begin position="77"/>
        <end position="89"/>
    </location>
</feature>
<dbReference type="GO" id="GO:0030322">
    <property type="term" value="P:stabilization of membrane potential"/>
    <property type="evidence" value="ECO:0007669"/>
    <property type="project" value="TreeGrafter"/>
</dbReference>
<feature type="domain" description="Potassium channel" evidence="11">
    <location>
        <begin position="237"/>
        <end position="309"/>
    </location>
</feature>
<feature type="transmembrane region" description="Helical" evidence="10">
    <location>
        <begin position="230"/>
        <end position="252"/>
    </location>
</feature>
<protein>
    <recommendedName>
        <fullName evidence="11">Potassium channel domain-containing protein</fullName>
    </recommendedName>
</protein>
<dbReference type="PRINTS" id="PR01333">
    <property type="entry name" value="2POREKCHANEL"/>
</dbReference>
<dbReference type="Gene3D" id="1.10.287.70">
    <property type="match status" value="2"/>
</dbReference>
<feature type="region of interest" description="Disordered" evidence="9">
    <location>
        <begin position="38"/>
        <end position="102"/>
    </location>
</feature>
<keyword evidence="6 10" id="KW-0472">Membrane</keyword>
<evidence type="ECO:0000256" key="7">
    <source>
        <dbReference type="ARBA" id="ARBA00023303"/>
    </source>
</evidence>
<feature type="region of interest" description="Disordered" evidence="9">
    <location>
        <begin position="691"/>
        <end position="726"/>
    </location>
</feature>
<comment type="subcellular location">
    <subcellularLocation>
        <location evidence="1">Membrane</location>
        <topology evidence="1">Multi-pass membrane protein</topology>
    </subcellularLocation>
</comment>
<feature type="domain" description="Potassium channel" evidence="11">
    <location>
        <begin position="374"/>
        <end position="447"/>
    </location>
</feature>
<keyword evidence="5 8" id="KW-0406">Ion transport</keyword>
<dbReference type="GO" id="GO:0015271">
    <property type="term" value="F:outward rectifier potassium channel activity"/>
    <property type="evidence" value="ECO:0007669"/>
    <property type="project" value="TreeGrafter"/>
</dbReference>
<dbReference type="GO" id="GO:0022841">
    <property type="term" value="F:potassium ion leak channel activity"/>
    <property type="evidence" value="ECO:0007669"/>
    <property type="project" value="TreeGrafter"/>
</dbReference>
<organism evidence="12 13">
    <name type="scientific">Triparma laevis f. longispina</name>
    <dbReference type="NCBI Taxonomy" id="1714387"/>
    <lineage>
        <taxon>Eukaryota</taxon>
        <taxon>Sar</taxon>
        <taxon>Stramenopiles</taxon>
        <taxon>Ochrophyta</taxon>
        <taxon>Bolidophyceae</taxon>
        <taxon>Parmales</taxon>
        <taxon>Triparmaceae</taxon>
        <taxon>Triparma</taxon>
    </lineage>
</organism>
<evidence type="ECO:0000256" key="3">
    <source>
        <dbReference type="ARBA" id="ARBA00022692"/>
    </source>
</evidence>
<keyword evidence="2 8" id="KW-0813">Transport</keyword>
<comment type="similarity">
    <text evidence="8">Belongs to the two pore domain potassium channel (TC 1.A.1.8) family.</text>
</comment>
<feature type="compositionally biased region" description="Low complexity" evidence="9">
    <location>
        <begin position="167"/>
        <end position="192"/>
    </location>
</feature>
<feature type="region of interest" description="Disordered" evidence="9">
    <location>
        <begin position="1"/>
        <end position="22"/>
    </location>
</feature>
<name>A0A9W7KZG4_9STRA</name>
<feature type="region of interest" description="Disordered" evidence="9">
    <location>
        <begin position="123"/>
        <end position="192"/>
    </location>
</feature>
<feature type="transmembrane region" description="Helical" evidence="10">
    <location>
        <begin position="285"/>
        <end position="308"/>
    </location>
</feature>
<feature type="compositionally biased region" description="Pro residues" evidence="9">
    <location>
        <begin position="56"/>
        <end position="74"/>
    </location>
</feature>
<keyword evidence="3 8" id="KW-0812">Transmembrane</keyword>
<feature type="region of interest" description="Disordered" evidence="9">
    <location>
        <begin position="666"/>
        <end position="685"/>
    </location>
</feature>
<dbReference type="Pfam" id="PF07885">
    <property type="entry name" value="Ion_trans_2"/>
    <property type="match status" value="2"/>
</dbReference>
<reference evidence="13" key="1">
    <citation type="journal article" date="2023" name="Commun. Biol.">
        <title>Genome analysis of Parmales, the sister group of diatoms, reveals the evolutionary specialization of diatoms from phago-mixotrophs to photoautotrophs.</title>
        <authorList>
            <person name="Ban H."/>
            <person name="Sato S."/>
            <person name="Yoshikawa S."/>
            <person name="Yamada K."/>
            <person name="Nakamura Y."/>
            <person name="Ichinomiya M."/>
            <person name="Sato N."/>
            <person name="Blanc-Mathieu R."/>
            <person name="Endo H."/>
            <person name="Kuwata A."/>
            <person name="Ogata H."/>
        </authorList>
    </citation>
    <scope>NUCLEOTIDE SEQUENCE [LARGE SCALE GENOMIC DNA]</scope>
    <source>
        <strain evidence="13">NIES 3700</strain>
    </source>
</reference>
<feature type="compositionally biased region" description="Polar residues" evidence="9">
    <location>
        <begin position="1"/>
        <end position="13"/>
    </location>
</feature>
<evidence type="ECO:0000256" key="10">
    <source>
        <dbReference type="SAM" id="Phobius"/>
    </source>
</evidence>
<dbReference type="OrthoDB" id="415460at2759"/>
<dbReference type="GO" id="GO:0005886">
    <property type="term" value="C:plasma membrane"/>
    <property type="evidence" value="ECO:0007669"/>
    <property type="project" value="TreeGrafter"/>
</dbReference>
<dbReference type="SUPFAM" id="SSF81324">
    <property type="entry name" value="Voltage-gated potassium channels"/>
    <property type="match status" value="2"/>
</dbReference>
<dbReference type="EMBL" id="BRXW01000268">
    <property type="protein sequence ID" value="GMI16865.1"/>
    <property type="molecule type" value="Genomic_DNA"/>
</dbReference>
<evidence type="ECO:0000313" key="12">
    <source>
        <dbReference type="EMBL" id="GMI16865.1"/>
    </source>
</evidence>
<keyword evidence="7 8" id="KW-0407">Ion channel</keyword>
<dbReference type="PANTHER" id="PTHR11003:SF291">
    <property type="entry name" value="IP11374P"/>
    <property type="match status" value="1"/>
</dbReference>
<gene>
    <name evidence="12" type="ORF">TrLO_g1697</name>
</gene>
<evidence type="ECO:0000256" key="8">
    <source>
        <dbReference type="RuleBase" id="RU003857"/>
    </source>
</evidence>
<evidence type="ECO:0000256" key="5">
    <source>
        <dbReference type="ARBA" id="ARBA00023065"/>
    </source>
</evidence>
<feature type="compositionally biased region" description="Polar residues" evidence="9">
    <location>
        <begin position="717"/>
        <end position="726"/>
    </location>
</feature>
<evidence type="ECO:0000256" key="2">
    <source>
        <dbReference type="ARBA" id="ARBA00022448"/>
    </source>
</evidence>
<evidence type="ECO:0000259" key="11">
    <source>
        <dbReference type="Pfam" id="PF07885"/>
    </source>
</evidence>
<dbReference type="InterPro" id="IPR003280">
    <property type="entry name" value="2pore_dom_K_chnl"/>
</dbReference>
<sequence length="726" mass="80215">MLKQSEQVATSPSENEDLCNIDSPRGLFLEGIIEDIILDDTDEKTSEKVPPRKVVAPPPPSPPPPPPPRPPPPSSVTKHRRTLTPHRRATSPVPPSHRGHGKSISFAEVDFVKMFEGDKNALSPSSYTQANDITSDANPNPGLQKPPEISSSPPPRASSPPRKIQYSPRSTLPTLPLRRRPSPLSIASPASQISQTSIETRISLHQNHYTAHHLTATLQKQSRTLSIHQGLFLSLFLFFLYVTLSILFYSVWSVDRLPVIDSLLLAFYTITTVGYGNQQPTSTGALYYTIAEMLSGIAILTLMVASAIQSLKIWRENQEEGVKKIEQRIQRRMSQVTQATLSPKIVDKARRASTFITVWFRSHPIGEVIGQVMILILLVAIGAVAIGLAERWSFVDSVYFAVQTVTTIGYGDVSPETTAGKILTIIYLPTSLIFMSSYLRLVATFYMRCHKANINRIIKKRRKQLEEGGEAPPSPDSVNTPNPIRPGNPASNLSVNTQRPLTPVPPPFLTPRATPSSSRWAGLAVNTPAKTRTRVQRRLGKIIANEVASLRGRLDIEADRITVSLVGIKGVAEKWMIPRSAYRSFIGVSYESILELGEADLRNKGLAAFDKMPYEDRVLLFAPLLAMMGDFAAMSAWLRGTDFIVENDKVKNEKKSKNVRSISMAVGQGLSNSERTTPTAAAEPTQMVRSASMADLQQMSPRKQRGWNNGDLRLPSNLKSEQFRIS</sequence>
<feature type="region of interest" description="Disordered" evidence="9">
    <location>
        <begin position="463"/>
        <end position="515"/>
    </location>
</feature>
<feature type="transmembrane region" description="Helical" evidence="10">
    <location>
        <begin position="618"/>
        <end position="638"/>
    </location>
</feature>
<comment type="caution">
    <text evidence="12">The sequence shown here is derived from an EMBL/GenBank/DDBJ whole genome shotgun (WGS) entry which is preliminary data.</text>
</comment>
<dbReference type="Proteomes" id="UP001165122">
    <property type="component" value="Unassembled WGS sequence"/>
</dbReference>
<evidence type="ECO:0000313" key="13">
    <source>
        <dbReference type="Proteomes" id="UP001165122"/>
    </source>
</evidence>
<dbReference type="InterPro" id="IPR013099">
    <property type="entry name" value="K_chnl_dom"/>
</dbReference>
<keyword evidence="13" id="KW-1185">Reference proteome</keyword>
<feature type="transmembrane region" description="Helical" evidence="10">
    <location>
        <begin position="422"/>
        <end position="446"/>
    </location>
</feature>
<feature type="transmembrane region" description="Helical" evidence="10">
    <location>
        <begin position="368"/>
        <end position="389"/>
    </location>
</feature>
<evidence type="ECO:0000256" key="4">
    <source>
        <dbReference type="ARBA" id="ARBA00022989"/>
    </source>
</evidence>
<proteinExistence type="inferred from homology"/>
<evidence type="ECO:0000256" key="9">
    <source>
        <dbReference type="SAM" id="MobiDB-lite"/>
    </source>
</evidence>
<evidence type="ECO:0000256" key="6">
    <source>
        <dbReference type="ARBA" id="ARBA00023136"/>
    </source>
</evidence>
<dbReference type="PANTHER" id="PTHR11003">
    <property type="entry name" value="POTASSIUM CHANNEL, SUBFAMILY K"/>
    <property type="match status" value="1"/>
</dbReference>
<keyword evidence="4 10" id="KW-1133">Transmembrane helix</keyword>
<dbReference type="AlphaFoldDB" id="A0A9W7KZG4"/>